<dbReference type="Pfam" id="PF13873">
    <property type="entry name" value="Myb_DNA-bind_5"/>
    <property type="match status" value="1"/>
</dbReference>
<feature type="domain" description="Myb/SANT-like DNA-binding" evidence="6">
    <location>
        <begin position="12"/>
        <end position="88"/>
    </location>
</feature>
<evidence type="ECO:0000256" key="2">
    <source>
        <dbReference type="ARBA" id="ARBA00016807"/>
    </source>
</evidence>
<evidence type="ECO:0000256" key="1">
    <source>
        <dbReference type="ARBA" id="ARBA00011764"/>
    </source>
</evidence>
<dbReference type="InterPro" id="IPR028002">
    <property type="entry name" value="Myb_DNA-bind_5"/>
</dbReference>
<dbReference type="PANTHER" id="PTHR21411">
    <property type="entry name" value="APONTIC"/>
    <property type="match status" value="1"/>
</dbReference>
<organism evidence="7">
    <name type="scientific">Photinus pyralis</name>
    <name type="common">Common eastern firefly</name>
    <name type="synonym">Lampyris pyralis</name>
    <dbReference type="NCBI Taxonomy" id="7054"/>
    <lineage>
        <taxon>Eukaryota</taxon>
        <taxon>Metazoa</taxon>
        <taxon>Ecdysozoa</taxon>
        <taxon>Arthropoda</taxon>
        <taxon>Hexapoda</taxon>
        <taxon>Insecta</taxon>
        <taxon>Pterygota</taxon>
        <taxon>Neoptera</taxon>
        <taxon>Endopterygota</taxon>
        <taxon>Coleoptera</taxon>
        <taxon>Polyphaga</taxon>
        <taxon>Elateriformia</taxon>
        <taxon>Elateroidea</taxon>
        <taxon>Lampyridae</taxon>
        <taxon>Lampyrinae</taxon>
        <taxon>Photinus</taxon>
    </lineage>
</organism>
<keyword evidence="3" id="KW-0805">Transcription regulation</keyword>
<comment type="function">
    <text evidence="5">Involved in transvection phenomena (= synapsis-dependent gene expression), where the synaptic pairing of chromosomes carrying genes with which zeste interacts influences the expression of these genes. Zeste binds to DNA and stimulates transcription from a nearby promoter.</text>
</comment>
<accession>A0A1Y1KF23</accession>
<evidence type="ECO:0000313" key="7">
    <source>
        <dbReference type="EMBL" id="JAV58016.1"/>
    </source>
</evidence>
<evidence type="ECO:0000256" key="5">
    <source>
        <dbReference type="ARBA" id="ARBA00025466"/>
    </source>
</evidence>
<evidence type="ECO:0000256" key="3">
    <source>
        <dbReference type="ARBA" id="ARBA00023015"/>
    </source>
</evidence>
<protein>
    <recommendedName>
        <fullName evidence="2">Regulatory protein zeste</fullName>
    </recommendedName>
</protein>
<dbReference type="EMBL" id="GEZM01088687">
    <property type="protein sequence ID" value="JAV58016.1"/>
    <property type="molecule type" value="Transcribed_RNA"/>
</dbReference>
<keyword evidence="4" id="KW-0804">Transcription</keyword>
<name>A0A1Y1KF23_PHOPY</name>
<sequence length="154" mass="17455">MENADLIRKRPRSVNFNPTEEAMLLQLVKKFRATIECKKTDVLNNRIKDAAWNQLAEEFNAAGGQGRDAKTLRSKYENIKKVSKKKFANEKRYLNATGEGPAKKIITTDVDEQVKELLGTGMESMVDDDCEGKITFFQCTSQCTNENSESQRVI</sequence>
<dbReference type="AlphaFoldDB" id="A0A1Y1KF23"/>
<proteinExistence type="predicted"/>
<comment type="subunit">
    <text evidence="1">Self-associates forming complexes of several hundred monomers.</text>
</comment>
<evidence type="ECO:0000256" key="4">
    <source>
        <dbReference type="ARBA" id="ARBA00023163"/>
    </source>
</evidence>
<reference evidence="7" key="1">
    <citation type="journal article" date="2016" name="Sci. Rep.">
        <title>Molecular characterization of firefly nuptial gifts: a multi-omics approach sheds light on postcopulatory sexual selection.</title>
        <authorList>
            <person name="Al-Wathiqui N."/>
            <person name="Fallon T.R."/>
            <person name="South A."/>
            <person name="Weng J.K."/>
            <person name="Lewis S.M."/>
        </authorList>
    </citation>
    <scope>NUCLEOTIDE SEQUENCE</scope>
</reference>
<dbReference type="PANTHER" id="PTHR21411:SF0">
    <property type="entry name" value="REGULATORY PROTEIN ZESTE"/>
    <property type="match status" value="1"/>
</dbReference>
<evidence type="ECO:0000259" key="6">
    <source>
        <dbReference type="Pfam" id="PF13873"/>
    </source>
</evidence>